<dbReference type="NCBIfam" id="NF007739">
    <property type="entry name" value="PRK10419.1"/>
    <property type="match status" value="2"/>
</dbReference>
<sequence>MSPVLTIADLHVDFDTEAGLVQAVRGVSLEVDAGQTLAVVGESGSGKSVTALAAMGLLPDAAAVRGSVRLAGDELIGRTDKELSRVRGQQISMVFQDPLSSLTPVFTVGAQVVEALQIHRSMSKQAAWRRAEELLDLVGIVDPARRARSYPHELSGGMRQRVMIAMAIANDPAVIIADEPTTALDVTIAAQILALLKTAQRETGAALMLITHDLGVVAATADQVAVMYGGRIVERTDVDELFGRPRMPYTIGLLGAVPRADVENIGAGGRLTPIEGAPPLLVDVADRCQFVPRCPVVQDRCTAAEPALREVGPGHSVACVRASDVDVDGRIGGVLIFPLRMEETVRQKDSTESGGPIVTVSRLRREFPLTEGILKRRVGTVAAVAGVSFDIRPGETFALVGESGSGKTTTVTELVNFDQPAGVIGIDGVDPATLSNRARRGLRRGVSMVFQDPAQALDPRFTAYDIIAEPLRALGIDKQETSRRVGALMAQVGLDAAHADRFPLAFSGGQRQRIAIARALALSPKLIVLDEPLSALDVSVQAGVVNLLKDLQDRTGVSFLLVAHDLAVVAQIADRIAVMYRGKFVETGTAAEVFVTPRHPYTRALLSAVPVPDPAVQRRRRPVLLRGEAPGVGAAVAGCSFAGRCPLLPLLADAEQSRCRSEEPELLVDNGSHAFACHFAEHDAAAGLGSSEQGAQA</sequence>
<dbReference type="FunFam" id="3.40.50.300:FF:000016">
    <property type="entry name" value="Oligopeptide ABC transporter ATP-binding component"/>
    <property type="match status" value="1"/>
</dbReference>
<evidence type="ECO:0000256" key="7">
    <source>
        <dbReference type="ARBA" id="ARBA00023136"/>
    </source>
</evidence>
<dbReference type="GO" id="GO:0016887">
    <property type="term" value="F:ATP hydrolysis activity"/>
    <property type="evidence" value="ECO:0007669"/>
    <property type="project" value="InterPro"/>
</dbReference>
<dbReference type="PROSITE" id="PS50893">
    <property type="entry name" value="ABC_TRANSPORTER_2"/>
    <property type="match status" value="2"/>
</dbReference>
<keyword evidence="5" id="KW-0547">Nucleotide-binding</keyword>
<reference evidence="9 10" key="1">
    <citation type="submission" date="2020-04" db="EMBL/GenBank/DDBJ databases">
        <title>Gordonia sp. nov. TBRC 11910.</title>
        <authorList>
            <person name="Suriyachadkun C."/>
        </authorList>
    </citation>
    <scope>NUCLEOTIDE SEQUENCE [LARGE SCALE GENOMIC DNA]</scope>
    <source>
        <strain evidence="9 10">TBRC 11910</strain>
    </source>
</reference>
<protein>
    <submittedName>
        <fullName evidence="9">ABC transporter ATP-binding protein</fullName>
    </submittedName>
</protein>
<dbReference type="InterPro" id="IPR017871">
    <property type="entry name" value="ABC_transporter-like_CS"/>
</dbReference>
<dbReference type="PROSITE" id="PS00211">
    <property type="entry name" value="ABC_TRANSPORTER_1"/>
    <property type="match status" value="2"/>
</dbReference>
<dbReference type="NCBIfam" id="NF008453">
    <property type="entry name" value="PRK11308.1"/>
    <property type="match status" value="2"/>
</dbReference>
<dbReference type="GO" id="GO:0015833">
    <property type="term" value="P:peptide transport"/>
    <property type="evidence" value="ECO:0007669"/>
    <property type="project" value="InterPro"/>
</dbReference>
<comment type="subcellular location">
    <subcellularLocation>
        <location evidence="1">Cell membrane</location>
        <topology evidence="1">Peripheral membrane protein</topology>
    </subcellularLocation>
</comment>
<dbReference type="InterPro" id="IPR050388">
    <property type="entry name" value="ABC_Ni/Peptide_Import"/>
</dbReference>
<dbReference type="InterPro" id="IPR013563">
    <property type="entry name" value="Oligopep_ABC_C"/>
</dbReference>
<evidence type="ECO:0000259" key="8">
    <source>
        <dbReference type="PROSITE" id="PS50893"/>
    </source>
</evidence>
<name>A0A848L0C4_9ACTN</name>
<dbReference type="Pfam" id="PF08352">
    <property type="entry name" value="oligo_HPY"/>
    <property type="match status" value="2"/>
</dbReference>
<evidence type="ECO:0000256" key="4">
    <source>
        <dbReference type="ARBA" id="ARBA00022475"/>
    </source>
</evidence>
<dbReference type="Pfam" id="PF00005">
    <property type="entry name" value="ABC_tran"/>
    <property type="match status" value="2"/>
</dbReference>
<keyword evidence="4" id="KW-1003">Cell membrane</keyword>
<keyword evidence="3" id="KW-0813">Transport</keyword>
<evidence type="ECO:0000313" key="9">
    <source>
        <dbReference type="EMBL" id="NMO02515.1"/>
    </source>
</evidence>
<dbReference type="PANTHER" id="PTHR43297">
    <property type="entry name" value="OLIGOPEPTIDE TRANSPORT ATP-BINDING PROTEIN APPD"/>
    <property type="match status" value="1"/>
</dbReference>
<keyword evidence="6 9" id="KW-0067">ATP-binding</keyword>
<evidence type="ECO:0000256" key="3">
    <source>
        <dbReference type="ARBA" id="ARBA00022448"/>
    </source>
</evidence>
<dbReference type="NCBIfam" id="TIGR01727">
    <property type="entry name" value="oligo_HPY"/>
    <property type="match status" value="2"/>
</dbReference>
<feature type="domain" description="ABC transporter" evidence="8">
    <location>
        <begin position="5"/>
        <end position="254"/>
    </location>
</feature>
<dbReference type="PANTHER" id="PTHR43297:SF2">
    <property type="entry name" value="DIPEPTIDE TRANSPORT ATP-BINDING PROTEIN DPPD"/>
    <property type="match status" value="1"/>
</dbReference>
<evidence type="ECO:0000313" key="10">
    <source>
        <dbReference type="Proteomes" id="UP000550729"/>
    </source>
</evidence>
<keyword evidence="7" id="KW-0472">Membrane</keyword>
<organism evidence="9 10">
    <name type="scientific">Gordonia asplenii</name>
    <dbReference type="NCBI Taxonomy" id="2725283"/>
    <lineage>
        <taxon>Bacteria</taxon>
        <taxon>Bacillati</taxon>
        <taxon>Actinomycetota</taxon>
        <taxon>Actinomycetes</taxon>
        <taxon>Mycobacteriales</taxon>
        <taxon>Gordoniaceae</taxon>
        <taxon>Gordonia</taxon>
    </lineage>
</organism>
<dbReference type="CDD" id="cd03257">
    <property type="entry name" value="ABC_NikE_OppD_transporters"/>
    <property type="match status" value="2"/>
</dbReference>
<keyword evidence="10" id="KW-1185">Reference proteome</keyword>
<dbReference type="Proteomes" id="UP000550729">
    <property type="component" value="Unassembled WGS sequence"/>
</dbReference>
<dbReference type="Gene3D" id="3.40.50.300">
    <property type="entry name" value="P-loop containing nucleotide triphosphate hydrolases"/>
    <property type="match status" value="2"/>
</dbReference>
<dbReference type="SMART" id="SM00382">
    <property type="entry name" value="AAA"/>
    <property type="match status" value="2"/>
</dbReference>
<dbReference type="GO" id="GO:0005524">
    <property type="term" value="F:ATP binding"/>
    <property type="evidence" value="ECO:0007669"/>
    <property type="project" value="UniProtKB-KW"/>
</dbReference>
<dbReference type="InterPro" id="IPR027417">
    <property type="entry name" value="P-loop_NTPase"/>
</dbReference>
<evidence type="ECO:0000256" key="1">
    <source>
        <dbReference type="ARBA" id="ARBA00004202"/>
    </source>
</evidence>
<evidence type="ECO:0000256" key="5">
    <source>
        <dbReference type="ARBA" id="ARBA00022741"/>
    </source>
</evidence>
<dbReference type="InterPro" id="IPR003593">
    <property type="entry name" value="AAA+_ATPase"/>
</dbReference>
<proteinExistence type="inferred from homology"/>
<dbReference type="EMBL" id="JABBNB010000014">
    <property type="protein sequence ID" value="NMO02515.1"/>
    <property type="molecule type" value="Genomic_DNA"/>
</dbReference>
<dbReference type="AlphaFoldDB" id="A0A848L0C4"/>
<comment type="caution">
    <text evidence="9">The sequence shown here is derived from an EMBL/GenBank/DDBJ whole genome shotgun (WGS) entry which is preliminary data.</text>
</comment>
<accession>A0A848L0C4</accession>
<dbReference type="RefSeq" id="WP_170195014.1">
    <property type="nucleotide sequence ID" value="NZ_JABBNB010000014.1"/>
</dbReference>
<dbReference type="GO" id="GO:0005886">
    <property type="term" value="C:plasma membrane"/>
    <property type="evidence" value="ECO:0007669"/>
    <property type="project" value="UniProtKB-SubCell"/>
</dbReference>
<dbReference type="SUPFAM" id="SSF52540">
    <property type="entry name" value="P-loop containing nucleoside triphosphate hydrolases"/>
    <property type="match status" value="2"/>
</dbReference>
<evidence type="ECO:0000256" key="2">
    <source>
        <dbReference type="ARBA" id="ARBA00005417"/>
    </source>
</evidence>
<feature type="domain" description="ABC transporter" evidence="8">
    <location>
        <begin position="368"/>
        <end position="606"/>
    </location>
</feature>
<gene>
    <name evidence="9" type="ORF">HH308_14965</name>
</gene>
<evidence type="ECO:0000256" key="6">
    <source>
        <dbReference type="ARBA" id="ARBA00022840"/>
    </source>
</evidence>
<comment type="similarity">
    <text evidence="2">Belongs to the ABC transporter superfamily.</text>
</comment>
<dbReference type="InterPro" id="IPR003439">
    <property type="entry name" value="ABC_transporter-like_ATP-bd"/>
</dbReference>